<evidence type="ECO:0000313" key="1">
    <source>
        <dbReference type="EMBL" id="XDQ22508.1"/>
    </source>
</evidence>
<name>A0AB39P051_9ACTN</name>
<dbReference type="AlphaFoldDB" id="A0AB39P051"/>
<dbReference type="EMBL" id="CP163433">
    <property type="protein sequence ID" value="XDQ22508.1"/>
    <property type="molecule type" value="Genomic_DNA"/>
</dbReference>
<dbReference type="RefSeq" id="WP_369153327.1">
    <property type="nucleotide sequence ID" value="NZ_CP163433.1"/>
</dbReference>
<gene>
    <name evidence="1" type="ORF">AB5J48_32215</name>
</gene>
<protein>
    <submittedName>
        <fullName evidence="1">Uncharacterized protein</fullName>
    </submittedName>
</protein>
<sequence length="102" mass="11127">MTSDRKHFLEFTDSAMLRIGVGVAMSRSNNFRVEISGIELPADLVQRIEAAIRKSVLTELATVNLQGKAVDLLAQPLVMRSRGFDPVGGSSTPGIDVRLEEE</sequence>
<proteinExistence type="predicted"/>
<reference evidence="1" key="1">
    <citation type="submission" date="2024-07" db="EMBL/GenBank/DDBJ databases">
        <authorList>
            <person name="Yu S.T."/>
        </authorList>
    </citation>
    <scope>NUCLEOTIDE SEQUENCE</scope>
    <source>
        <strain evidence="1">R17</strain>
    </source>
</reference>
<accession>A0AB39P051</accession>
<organism evidence="1">
    <name type="scientific">Streptomyces sp. R17</name>
    <dbReference type="NCBI Taxonomy" id="3238626"/>
    <lineage>
        <taxon>Bacteria</taxon>
        <taxon>Bacillati</taxon>
        <taxon>Actinomycetota</taxon>
        <taxon>Actinomycetes</taxon>
        <taxon>Kitasatosporales</taxon>
        <taxon>Streptomycetaceae</taxon>
        <taxon>Streptomyces</taxon>
    </lineage>
</organism>